<gene>
    <name evidence="2" type="ORF">NBH00_20840</name>
</gene>
<dbReference type="EMBL" id="CP098502">
    <property type="protein sequence ID" value="UTI63778.1"/>
    <property type="molecule type" value="Genomic_DNA"/>
</dbReference>
<dbReference type="InterPro" id="IPR018745">
    <property type="entry name" value="MpsC"/>
</dbReference>
<reference evidence="2 3" key="1">
    <citation type="submission" date="2022-06" db="EMBL/GenBank/DDBJ databases">
        <title>Paraconexibacter antarcticus.</title>
        <authorList>
            <person name="Kim C.S."/>
        </authorList>
    </citation>
    <scope>NUCLEOTIDE SEQUENCE [LARGE SCALE GENOMIC DNA]</scope>
    <source>
        <strain evidence="2 3">02-257</strain>
    </source>
</reference>
<accession>A0ABY5DRA1</accession>
<dbReference type="Proteomes" id="UP001056035">
    <property type="component" value="Chromosome"/>
</dbReference>
<keyword evidence="3" id="KW-1185">Reference proteome</keyword>
<dbReference type="RefSeq" id="WP_254570499.1">
    <property type="nucleotide sequence ID" value="NZ_CP098502.1"/>
</dbReference>
<evidence type="ECO:0000259" key="1">
    <source>
        <dbReference type="Pfam" id="PF10057"/>
    </source>
</evidence>
<evidence type="ECO:0000313" key="3">
    <source>
        <dbReference type="Proteomes" id="UP001056035"/>
    </source>
</evidence>
<name>A0ABY5DRA1_9ACTN</name>
<protein>
    <submittedName>
        <fullName evidence="2">DUF2294 domain-containing protein</fullName>
    </submittedName>
</protein>
<feature type="domain" description="Na+-translocating membrane potential-generating system MpsC" evidence="1">
    <location>
        <begin position="11"/>
        <end position="117"/>
    </location>
</feature>
<evidence type="ECO:0000313" key="2">
    <source>
        <dbReference type="EMBL" id="UTI63778.1"/>
    </source>
</evidence>
<organism evidence="2 3">
    <name type="scientific">Paraconexibacter antarcticus</name>
    <dbReference type="NCBI Taxonomy" id="2949664"/>
    <lineage>
        <taxon>Bacteria</taxon>
        <taxon>Bacillati</taxon>
        <taxon>Actinomycetota</taxon>
        <taxon>Thermoleophilia</taxon>
        <taxon>Solirubrobacterales</taxon>
        <taxon>Paraconexibacteraceae</taxon>
        <taxon>Paraconexibacter</taxon>
    </lineage>
</organism>
<proteinExistence type="predicted"/>
<dbReference type="Pfam" id="PF10057">
    <property type="entry name" value="MpsC"/>
    <property type="match status" value="1"/>
</dbReference>
<sequence length="120" mass="13382">MADDEASTARDSMTSAISNHVVQLTREYTGRGPTKARTYLNQDLVTVVMQDALTRAEHHLIDDDGEALVLRTRRAYQDTMRARLIEGIEQLTSRRVLAFLSANSIAPDYSIESFILEGAP</sequence>